<dbReference type="EMBL" id="GBXM01071974">
    <property type="protein sequence ID" value="JAH36603.1"/>
    <property type="molecule type" value="Transcribed_RNA"/>
</dbReference>
<reference evidence="1" key="2">
    <citation type="journal article" date="2015" name="Fish Shellfish Immunol.">
        <title>Early steps in the European eel (Anguilla anguilla)-Vibrio vulnificus interaction in the gills: Role of the RtxA13 toxin.</title>
        <authorList>
            <person name="Callol A."/>
            <person name="Pajuelo D."/>
            <person name="Ebbesson L."/>
            <person name="Teles M."/>
            <person name="MacKenzie S."/>
            <person name="Amaro C."/>
        </authorList>
    </citation>
    <scope>NUCLEOTIDE SEQUENCE</scope>
</reference>
<evidence type="ECO:0000313" key="1">
    <source>
        <dbReference type="EMBL" id="JAH36603.1"/>
    </source>
</evidence>
<organism evidence="1">
    <name type="scientific">Anguilla anguilla</name>
    <name type="common">European freshwater eel</name>
    <name type="synonym">Muraena anguilla</name>
    <dbReference type="NCBI Taxonomy" id="7936"/>
    <lineage>
        <taxon>Eukaryota</taxon>
        <taxon>Metazoa</taxon>
        <taxon>Chordata</taxon>
        <taxon>Craniata</taxon>
        <taxon>Vertebrata</taxon>
        <taxon>Euteleostomi</taxon>
        <taxon>Actinopterygii</taxon>
        <taxon>Neopterygii</taxon>
        <taxon>Teleostei</taxon>
        <taxon>Anguilliformes</taxon>
        <taxon>Anguillidae</taxon>
        <taxon>Anguilla</taxon>
    </lineage>
</organism>
<dbReference type="AlphaFoldDB" id="A0A0E9S7T4"/>
<name>A0A0E9S7T4_ANGAN</name>
<accession>A0A0E9S7T4</accession>
<proteinExistence type="predicted"/>
<protein>
    <submittedName>
        <fullName evidence="1">Uncharacterized protein</fullName>
    </submittedName>
</protein>
<reference evidence="1" key="1">
    <citation type="submission" date="2014-11" db="EMBL/GenBank/DDBJ databases">
        <authorList>
            <person name="Amaro Gonzalez C."/>
        </authorList>
    </citation>
    <scope>NUCLEOTIDE SEQUENCE</scope>
</reference>
<sequence length="58" mass="6473">MPGLSDWSIPQCSHSHEFFFLSSRSARKLATSTVRGGSMSSHLKMTYLTSLQQLASPW</sequence>